<feature type="domain" description="CSN8/PSMD8/EIF3K" evidence="2">
    <location>
        <begin position="104"/>
        <end position="239"/>
    </location>
</feature>
<dbReference type="EMBL" id="CP001332">
    <property type="protein sequence ID" value="ACO67223.1"/>
    <property type="molecule type" value="Genomic_DNA"/>
</dbReference>
<reference evidence="3 4" key="1">
    <citation type="journal article" date="2009" name="Science">
        <title>Green evolution and dynamic adaptations revealed by genomes of the marine picoeukaryotes Micromonas.</title>
        <authorList>
            <person name="Worden A.Z."/>
            <person name="Lee J.H."/>
            <person name="Mock T."/>
            <person name="Rouze P."/>
            <person name="Simmons M.P."/>
            <person name="Aerts A.L."/>
            <person name="Allen A.E."/>
            <person name="Cuvelier M.L."/>
            <person name="Derelle E."/>
            <person name="Everett M.V."/>
            <person name="Foulon E."/>
            <person name="Grimwood J."/>
            <person name="Gundlach H."/>
            <person name="Henrissat B."/>
            <person name="Napoli C."/>
            <person name="McDonald S.M."/>
            <person name="Parker M.S."/>
            <person name="Rombauts S."/>
            <person name="Salamov A."/>
            <person name="Von Dassow P."/>
            <person name="Badger J.H."/>
            <person name="Coutinho P.M."/>
            <person name="Demir E."/>
            <person name="Dubchak I."/>
            <person name="Gentemann C."/>
            <person name="Eikrem W."/>
            <person name="Gready J.E."/>
            <person name="John U."/>
            <person name="Lanier W."/>
            <person name="Lindquist E.A."/>
            <person name="Lucas S."/>
            <person name="Mayer K.F."/>
            <person name="Moreau H."/>
            <person name="Not F."/>
            <person name="Otillar R."/>
            <person name="Panaud O."/>
            <person name="Pangilinan J."/>
            <person name="Paulsen I."/>
            <person name="Piegu B."/>
            <person name="Poliakov A."/>
            <person name="Robbens S."/>
            <person name="Schmutz J."/>
            <person name="Toulza E."/>
            <person name="Wyss T."/>
            <person name="Zelensky A."/>
            <person name="Zhou K."/>
            <person name="Armbrust E.V."/>
            <person name="Bhattacharya D."/>
            <person name="Goodenough U.W."/>
            <person name="Van de Peer Y."/>
            <person name="Grigoriev I.V."/>
        </authorList>
    </citation>
    <scope>NUCLEOTIDE SEQUENCE [LARGE SCALE GENOMIC DNA]</scope>
    <source>
        <strain evidence="4">RCC299 / NOUM17</strain>
    </source>
</reference>
<keyword evidence="4" id="KW-1185">Reference proteome</keyword>
<dbReference type="GO" id="GO:0008541">
    <property type="term" value="C:proteasome regulatory particle, lid subcomplex"/>
    <property type="evidence" value="ECO:0007669"/>
    <property type="project" value="TreeGrafter"/>
</dbReference>
<protein>
    <recommendedName>
        <fullName evidence="2">CSN8/PSMD8/EIF3K domain-containing protein</fullName>
    </recommendedName>
</protein>
<keyword evidence="1" id="KW-0647">Proteasome</keyword>
<dbReference type="Proteomes" id="UP000002009">
    <property type="component" value="Chromosome 14"/>
</dbReference>
<sequence length="265" mass="28795">MADLASAKKTLDGLVKAYAAGDATKTASLLGTLKVAITAFPALPPLFEQTPTAVEELMLARDVLEHATLFAVSQQDDAAAERNFNQLRPYYSDCAGMIPPSPRQALLTGLNLLRLLVQNRIAEFHTELELIPNEAHDDRHVAFCLDLESSLMEGAYNKIFAASGSIPTPDYAHFMTMLNATVRDEIAACVERGYTRLGVKDAARLLDVDAGGMDALAAERGWARSTDGGAFVFREEAAPPSAKDIPSMRLINQTLLYAKELERIV</sequence>
<dbReference type="Pfam" id="PF10075">
    <property type="entry name" value="CSN8_PSD8_EIF3K"/>
    <property type="match status" value="1"/>
</dbReference>
<dbReference type="Gene3D" id="1.25.40.990">
    <property type="match status" value="1"/>
</dbReference>
<dbReference type="GO" id="GO:0005829">
    <property type="term" value="C:cytosol"/>
    <property type="evidence" value="ECO:0007669"/>
    <property type="project" value="TreeGrafter"/>
</dbReference>
<dbReference type="STRING" id="296587.C1EH25"/>
<dbReference type="FunCoup" id="C1EH25">
    <property type="interactions" value="2005"/>
</dbReference>
<dbReference type="PANTHER" id="PTHR12387">
    <property type="entry name" value="26S PROTEASOME NON-ATPASE REGULATORY SUBUNIT 8"/>
    <property type="match status" value="1"/>
</dbReference>
<dbReference type="InterPro" id="IPR006746">
    <property type="entry name" value="26S_Psome_Rpn12"/>
</dbReference>
<name>C1EH25_MICCC</name>
<dbReference type="GO" id="GO:0043161">
    <property type="term" value="P:proteasome-mediated ubiquitin-dependent protein catabolic process"/>
    <property type="evidence" value="ECO:0007669"/>
    <property type="project" value="TreeGrafter"/>
</dbReference>
<evidence type="ECO:0000256" key="1">
    <source>
        <dbReference type="ARBA" id="ARBA00022942"/>
    </source>
</evidence>
<evidence type="ECO:0000313" key="4">
    <source>
        <dbReference type="Proteomes" id="UP000002009"/>
    </source>
</evidence>
<dbReference type="GO" id="GO:0005634">
    <property type="term" value="C:nucleus"/>
    <property type="evidence" value="ECO:0007669"/>
    <property type="project" value="TreeGrafter"/>
</dbReference>
<gene>
    <name evidence="3" type="ORF">MICPUN_106499</name>
</gene>
<dbReference type="OrthoDB" id="8775810at2759"/>
<dbReference type="AlphaFoldDB" id="C1EH25"/>
<proteinExistence type="predicted"/>
<dbReference type="InParanoid" id="C1EH25"/>
<organism evidence="3 4">
    <name type="scientific">Micromonas commoda (strain RCC299 / NOUM17 / CCMP2709)</name>
    <name type="common">Picoplanktonic green alga</name>
    <dbReference type="NCBI Taxonomy" id="296587"/>
    <lineage>
        <taxon>Eukaryota</taxon>
        <taxon>Viridiplantae</taxon>
        <taxon>Chlorophyta</taxon>
        <taxon>Mamiellophyceae</taxon>
        <taxon>Mamiellales</taxon>
        <taxon>Mamiellaceae</taxon>
        <taxon>Micromonas</taxon>
    </lineage>
</organism>
<dbReference type="KEGG" id="mis:MICPUN_106499"/>
<dbReference type="InterPro" id="IPR033464">
    <property type="entry name" value="CSN8_PSD8_EIF3K"/>
</dbReference>
<evidence type="ECO:0000313" key="3">
    <source>
        <dbReference type="EMBL" id="ACO67223.1"/>
    </source>
</evidence>
<dbReference type="GeneID" id="8249103"/>
<dbReference type="OMA" id="HIMDGYF"/>
<dbReference type="eggNOG" id="KOG3151">
    <property type="taxonomic scope" value="Eukaryota"/>
</dbReference>
<accession>C1EH25</accession>
<evidence type="ECO:0000259" key="2">
    <source>
        <dbReference type="Pfam" id="PF10075"/>
    </source>
</evidence>
<dbReference type="RefSeq" id="XP_002505965.1">
    <property type="nucleotide sequence ID" value="XM_002505919.1"/>
</dbReference>
<dbReference type="PANTHER" id="PTHR12387:SF0">
    <property type="entry name" value="26S PROTEASOME NON-ATPASE REGULATORY SUBUNIT 8"/>
    <property type="match status" value="1"/>
</dbReference>